<dbReference type="GO" id="GO:0000155">
    <property type="term" value="F:phosphorelay sensor kinase activity"/>
    <property type="evidence" value="ECO:0007669"/>
    <property type="project" value="InterPro"/>
</dbReference>
<dbReference type="InterPro" id="IPR050736">
    <property type="entry name" value="Sensor_HK_Regulatory"/>
</dbReference>
<organism evidence="8 9">
    <name type="scientific">Williamwhitmania taraxaci</name>
    <dbReference type="NCBI Taxonomy" id="1640674"/>
    <lineage>
        <taxon>Bacteria</taxon>
        <taxon>Pseudomonadati</taxon>
        <taxon>Bacteroidota</taxon>
        <taxon>Bacteroidia</taxon>
        <taxon>Bacteroidales</taxon>
        <taxon>Williamwhitmaniaceae</taxon>
        <taxon>Williamwhitmania</taxon>
    </lineage>
</organism>
<evidence type="ECO:0000256" key="3">
    <source>
        <dbReference type="ARBA" id="ARBA00022679"/>
    </source>
</evidence>
<gene>
    <name evidence="8" type="ORF">SAMN05216323_10188</name>
</gene>
<dbReference type="Proteomes" id="UP000199452">
    <property type="component" value="Unassembled WGS sequence"/>
</dbReference>
<dbReference type="PROSITE" id="PS50109">
    <property type="entry name" value="HIS_KIN"/>
    <property type="match status" value="1"/>
</dbReference>
<dbReference type="SUPFAM" id="SSF55874">
    <property type="entry name" value="ATPase domain of HSP90 chaperone/DNA topoisomerase II/histidine kinase"/>
    <property type="match status" value="1"/>
</dbReference>
<name>A0A1G6J0P6_9BACT</name>
<keyword evidence="4 8" id="KW-0418">Kinase</keyword>
<keyword evidence="3" id="KW-0808">Transferase</keyword>
<evidence type="ECO:0000256" key="6">
    <source>
        <dbReference type="SAM" id="Coils"/>
    </source>
</evidence>
<dbReference type="PANTHER" id="PTHR43711:SF26">
    <property type="entry name" value="SENSOR HISTIDINE KINASE RCSC"/>
    <property type="match status" value="1"/>
</dbReference>
<dbReference type="OrthoDB" id="9808408at2"/>
<dbReference type="PRINTS" id="PR00344">
    <property type="entry name" value="BCTRLSENSOR"/>
</dbReference>
<evidence type="ECO:0000259" key="7">
    <source>
        <dbReference type="PROSITE" id="PS50109"/>
    </source>
</evidence>
<keyword evidence="5" id="KW-0902">Two-component regulatory system</keyword>
<dbReference type="PANTHER" id="PTHR43711">
    <property type="entry name" value="TWO-COMPONENT HISTIDINE KINASE"/>
    <property type="match status" value="1"/>
</dbReference>
<keyword evidence="6" id="KW-0175">Coiled coil</keyword>
<evidence type="ECO:0000256" key="5">
    <source>
        <dbReference type="ARBA" id="ARBA00023012"/>
    </source>
</evidence>
<evidence type="ECO:0000313" key="9">
    <source>
        <dbReference type="Proteomes" id="UP000199452"/>
    </source>
</evidence>
<dbReference type="SMART" id="SM00387">
    <property type="entry name" value="HATPase_c"/>
    <property type="match status" value="1"/>
</dbReference>
<evidence type="ECO:0000256" key="2">
    <source>
        <dbReference type="ARBA" id="ARBA00012438"/>
    </source>
</evidence>
<dbReference type="SUPFAM" id="SSF47384">
    <property type="entry name" value="Homodimeric domain of signal transducing histidine kinase"/>
    <property type="match status" value="1"/>
</dbReference>
<dbReference type="Pfam" id="PF02518">
    <property type="entry name" value="HATPase_c"/>
    <property type="match status" value="1"/>
</dbReference>
<dbReference type="RefSeq" id="WP_092437141.1">
    <property type="nucleotide sequence ID" value="NZ_FMYP01000018.1"/>
</dbReference>
<protein>
    <recommendedName>
        <fullName evidence="2">histidine kinase</fullName>
        <ecNumber evidence="2">2.7.13.3</ecNumber>
    </recommendedName>
</protein>
<dbReference type="STRING" id="1640674.SAMN05216323_10188"/>
<dbReference type="InterPro" id="IPR005467">
    <property type="entry name" value="His_kinase_dom"/>
</dbReference>
<reference evidence="8 9" key="1">
    <citation type="submission" date="2016-09" db="EMBL/GenBank/DDBJ databases">
        <authorList>
            <person name="Capua I."/>
            <person name="De Benedictis P."/>
            <person name="Joannis T."/>
            <person name="Lombin L.H."/>
            <person name="Cattoli G."/>
        </authorList>
    </citation>
    <scope>NUCLEOTIDE SEQUENCE [LARGE SCALE GENOMIC DNA]</scope>
    <source>
        <strain evidence="8 9">A7P-90m</strain>
    </source>
</reference>
<dbReference type="Gene3D" id="1.10.287.130">
    <property type="match status" value="1"/>
</dbReference>
<feature type="domain" description="Histidine kinase" evidence="7">
    <location>
        <begin position="54"/>
        <end position="278"/>
    </location>
</feature>
<evidence type="ECO:0000256" key="4">
    <source>
        <dbReference type="ARBA" id="ARBA00022777"/>
    </source>
</evidence>
<feature type="coiled-coil region" evidence="6">
    <location>
        <begin position="20"/>
        <end position="47"/>
    </location>
</feature>
<accession>A0A1G6J0P6</accession>
<dbReference type="Gene3D" id="3.30.565.10">
    <property type="entry name" value="Histidine kinase-like ATPase, C-terminal domain"/>
    <property type="match status" value="1"/>
</dbReference>
<sequence length="300" mass="33733">MKKLSDEELISELTKRFEENRKSFQELKDLNDELRLVNKKLEESESLKSHFISNITNEIVNPFTSIIGLSRTILEVDKENWKKVISMVALIHSEAFSLDFQLRNIFVAAKIEAGEINPEFVKADIHNLMDGVVANFKHEAQKKRCEIKLIFDIEGYSSVGPYDFKTDPEKFKLIISNLLSNAVNFSFEDSEVVITVSRSEDILRVSVKDFGSGISEKNQQIIFDRFKRVDSGINSMNRGHGLGLSINKSLLDVLNGSIEVVSSLGNGATFTISVPEATEAGEGYASDADEFFFGDEQQVF</sequence>
<keyword evidence="9" id="KW-1185">Reference proteome</keyword>
<dbReference type="InterPro" id="IPR003594">
    <property type="entry name" value="HATPase_dom"/>
</dbReference>
<evidence type="ECO:0000313" key="8">
    <source>
        <dbReference type="EMBL" id="SDC12327.1"/>
    </source>
</evidence>
<evidence type="ECO:0000256" key="1">
    <source>
        <dbReference type="ARBA" id="ARBA00000085"/>
    </source>
</evidence>
<dbReference type="InterPro" id="IPR036097">
    <property type="entry name" value="HisK_dim/P_sf"/>
</dbReference>
<dbReference type="EC" id="2.7.13.3" evidence="2"/>
<proteinExistence type="predicted"/>
<dbReference type="AlphaFoldDB" id="A0A1G6J0P6"/>
<dbReference type="InterPro" id="IPR004358">
    <property type="entry name" value="Sig_transdc_His_kin-like_C"/>
</dbReference>
<dbReference type="InterPro" id="IPR036890">
    <property type="entry name" value="HATPase_C_sf"/>
</dbReference>
<comment type="catalytic activity">
    <reaction evidence="1">
        <text>ATP + protein L-histidine = ADP + protein N-phospho-L-histidine.</text>
        <dbReference type="EC" id="2.7.13.3"/>
    </reaction>
</comment>
<dbReference type="EMBL" id="FMYP01000018">
    <property type="protein sequence ID" value="SDC12327.1"/>
    <property type="molecule type" value="Genomic_DNA"/>
</dbReference>